<evidence type="ECO:0000313" key="4">
    <source>
        <dbReference type="Proteomes" id="UP000005237"/>
    </source>
</evidence>
<reference evidence="4" key="1">
    <citation type="submission" date="2010-08" db="EMBL/GenBank/DDBJ databases">
        <authorList>
            <consortium name="Caenorhabditis japonica Sequencing Consortium"/>
            <person name="Wilson R.K."/>
        </authorList>
    </citation>
    <scope>NUCLEOTIDE SEQUENCE [LARGE SCALE GENOMIC DNA]</scope>
    <source>
        <strain evidence="4">DF5081</strain>
    </source>
</reference>
<evidence type="ECO:0000256" key="1">
    <source>
        <dbReference type="SAM" id="MobiDB-lite"/>
    </source>
</evidence>
<organism evidence="3 4">
    <name type="scientific">Caenorhabditis japonica</name>
    <dbReference type="NCBI Taxonomy" id="281687"/>
    <lineage>
        <taxon>Eukaryota</taxon>
        <taxon>Metazoa</taxon>
        <taxon>Ecdysozoa</taxon>
        <taxon>Nematoda</taxon>
        <taxon>Chromadorea</taxon>
        <taxon>Rhabditida</taxon>
        <taxon>Rhabditina</taxon>
        <taxon>Rhabditomorpha</taxon>
        <taxon>Rhabditoidea</taxon>
        <taxon>Rhabditidae</taxon>
        <taxon>Peloderinae</taxon>
        <taxon>Caenorhabditis</taxon>
    </lineage>
</organism>
<proteinExistence type="predicted"/>
<evidence type="ECO:0000313" key="3">
    <source>
        <dbReference type="EnsemblMetazoa" id="CJA22780.1"/>
    </source>
</evidence>
<keyword evidence="2" id="KW-1133">Transmembrane helix</keyword>
<sequence length="99" mass="10542">MSPLSILLIVAAVVTVLGLLIAWPVYCVLRKRGDSDNEESVDIARPKAPVSNVSLQTSVESIEPSAEPNLALHPKTPNPRKPIPGSLSPIGLSPRKKSL</sequence>
<reference evidence="3" key="2">
    <citation type="submission" date="2022-06" db="UniProtKB">
        <authorList>
            <consortium name="EnsemblMetazoa"/>
        </authorList>
    </citation>
    <scope>IDENTIFICATION</scope>
    <source>
        <strain evidence="3">DF5081</strain>
    </source>
</reference>
<protein>
    <submittedName>
        <fullName evidence="3">Uncharacterized protein</fullName>
    </submittedName>
</protein>
<dbReference type="Proteomes" id="UP000005237">
    <property type="component" value="Unassembled WGS sequence"/>
</dbReference>
<keyword evidence="2" id="KW-0472">Membrane</keyword>
<keyword evidence="2" id="KW-0812">Transmembrane</keyword>
<feature type="transmembrane region" description="Helical" evidence="2">
    <location>
        <begin position="6"/>
        <end position="29"/>
    </location>
</feature>
<keyword evidence="4" id="KW-1185">Reference proteome</keyword>
<feature type="region of interest" description="Disordered" evidence="1">
    <location>
        <begin position="54"/>
        <end position="99"/>
    </location>
</feature>
<evidence type="ECO:0000256" key="2">
    <source>
        <dbReference type="SAM" id="Phobius"/>
    </source>
</evidence>
<dbReference type="EnsemblMetazoa" id="CJA22780.1">
    <property type="protein sequence ID" value="CJA22780.1"/>
    <property type="gene ID" value="WBGene00178352"/>
</dbReference>
<dbReference type="AlphaFoldDB" id="A0A8R1IAE8"/>
<accession>A0A8R1IAE8</accession>
<name>A0A8R1IAE8_CAEJA</name>